<keyword evidence="7" id="KW-1185">Reference proteome</keyword>
<dbReference type="AlphaFoldDB" id="I1QIE6"/>
<dbReference type="PANTHER" id="PTHR46477">
    <property type="entry name" value="CYSTEINE/HISTIDINE-RICH C1 DOMAIN FAMILY PROTEIN"/>
    <property type="match status" value="1"/>
</dbReference>
<dbReference type="SUPFAM" id="SSF57889">
    <property type="entry name" value="Cysteine-rich domain"/>
    <property type="match status" value="3"/>
</dbReference>
<dbReference type="Gene3D" id="3.30.60.90">
    <property type="match status" value="1"/>
</dbReference>
<evidence type="ECO:0000256" key="2">
    <source>
        <dbReference type="ARBA" id="ARBA00022737"/>
    </source>
</evidence>
<dbReference type="Pfam" id="PF03107">
    <property type="entry name" value="C1_2"/>
    <property type="match status" value="1"/>
</dbReference>
<dbReference type="eggNOG" id="ENOG502QUAU">
    <property type="taxonomic scope" value="Eukaryota"/>
</dbReference>
<dbReference type="OMA" id="VCMSGED"/>
<dbReference type="EnsemblPlants" id="ORGLA08G0119700.1">
    <property type="protein sequence ID" value="ORGLA08G0119700.1"/>
    <property type="gene ID" value="ORGLA08G0119700"/>
</dbReference>
<accession>I1QIE6</accession>
<sequence>MLRTPDLGDPPAAEITHPFHPHKLRLADNVTDGHWPFRCGGCKELAAGRRRYRCEPCDLTLYTCCATAPLTLEHPLLPGRHFRLLERPPPPPPWLAADDRGGGGWRPACDACGDLLRGDGFAYYCADGHGLVGLNLHPRCARLRLPVAAARGAAAVKLCRRAAPRRRCGVCMSGEDGYRHGFWTCRFRRSGGDELVDVHLSCLKELMSHSHETLTNLYKILMEDGPPRTPTHNCGEGTSAQVNSRIIECAIYSGESNGDAEEFENQNGTNNGMVPEMKTITHPSHPEHKLRMVTTTGEAPFKCEACKEPGDGPRYHCLTCEDFNMHKFCAHAPSTLYHHLFGRTFELLAKPPQGRPEKLHPAANGGGRGESGGRWCDICGDRVFGLVYHCSGANLDLHPCCASLQTLLVQNRETFDHPEGSLATPQKLVKEGLAKITIDGVAIDIAASRKCSLCSRQEEEGPDHCCCLRRRHEKWSYYSSDVVDGGGEAVSLHVSCIKQMARRRWHAGGQIMLASEEMIGEGGPLHGIPSERARNIVGAVVRVIIAVMFGDRTAVEGDVSSWVALSLPWLTNLFTVQS</sequence>
<dbReference type="HOGENOM" id="CLU_039353_0_0_1"/>
<evidence type="ECO:0000313" key="7">
    <source>
        <dbReference type="Proteomes" id="UP000007306"/>
    </source>
</evidence>
<evidence type="ECO:0000313" key="6">
    <source>
        <dbReference type="EnsemblPlants" id="ORGLA08G0119700.1"/>
    </source>
</evidence>
<evidence type="ECO:0000259" key="5">
    <source>
        <dbReference type="Pfam" id="PF03107"/>
    </source>
</evidence>
<keyword evidence="1" id="KW-0479">Metal-binding</keyword>
<keyword evidence="4" id="KW-0862">Zinc</keyword>
<dbReference type="PANTHER" id="PTHR46477:SF8">
    <property type="entry name" value="OS08G0257100 PROTEIN"/>
    <property type="match status" value="1"/>
</dbReference>
<organism evidence="6 7">
    <name type="scientific">Oryza glaberrima</name>
    <name type="common">African rice</name>
    <dbReference type="NCBI Taxonomy" id="4538"/>
    <lineage>
        <taxon>Eukaryota</taxon>
        <taxon>Viridiplantae</taxon>
        <taxon>Streptophyta</taxon>
        <taxon>Embryophyta</taxon>
        <taxon>Tracheophyta</taxon>
        <taxon>Spermatophyta</taxon>
        <taxon>Magnoliopsida</taxon>
        <taxon>Liliopsida</taxon>
        <taxon>Poales</taxon>
        <taxon>Poaceae</taxon>
        <taxon>BOP clade</taxon>
        <taxon>Oryzoideae</taxon>
        <taxon>Oryzeae</taxon>
        <taxon>Oryzinae</taxon>
        <taxon>Oryza</taxon>
    </lineage>
</organism>
<dbReference type="InterPro" id="IPR004146">
    <property type="entry name" value="DC1"/>
</dbReference>
<keyword evidence="3" id="KW-0863">Zinc-finger</keyword>
<name>I1QIE6_ORYGL</name>
<gene>
    <name evidence="6" type="primary">LOC127783081</name>
</gene>
<evidence type="ECO:0000256" key="3">
    <source>
        <dbReference type="ARBA" id="ARBA00022771"/>
    </source>
</evidence>
<feature type="domain" description="DC1" evidence="5">
    <location>
        <begin position="283"/>
        <end position="330"/>
    </location>
</feature>
<evidence type="ECO:0000256" key="1">
    <source>
        <dbReference type="ARBA" id="ARBA00022723"/>
    </source>
</evidence>
<dbReference type="GO" id="GO:0008270">
    <property type="term" value="F:zinc ion binding"/>
    <property type="evidence" value="ECO:0007669"/>
    <property type="project" value="UniProtKB-KW"/>
</dbReference>
<dbReference type="Gramene" id="ORGLA08G0119700.1">
    <property type="protein sequence ID" value="ORGLA08G0119700.1"/>
    <property type="gene ID" value="ORGLA08G0119700"/>
</dbReference>
<protein>
    <recommendedName>
        <fullName evidence="5">DC1 domain-containing protein</fullName>
    </recommendedName>
</protein>
<evidence type="ECO:0000256" key="4">
    <source>
        <dbReference type="ARBA" id="ARBA00022833"/>
    </source>
</evidence>
<reference evidence="6 7" key="2">
    <citation type="submission" date="2018-04" db="EMBL/GenBank/DDBJ databases">
        <title>OglaRS2 (Oryza glaberrima Reference Sequence Version 2).</title>
        <authorList>
            <person name="Zhang J."/>
            <person name="Kudrna D."/>
            <person name="Lee S."/>
            <person name="Talag J."/>
            <person name="Rajasekar S."/>
            <person name="Wing R.A."/>
        </authorList>
    </citation>
    <scope>NUCLEOTIDE SEQUENCE [LARGE SCALE GENOMIC DNA]</scope>
    <source>
        <strain evidence="6 7">cv. IRGC 96717</strain>
    </source>
</reference>
<dbReference type="InterPro" id="IPR046349">
    <property type="entry name" value="C1-like_sf"/>
</dbReference>
<proteinExistence type="predicted"/>
<dbReference type="InterPro" id="IPR043145">
    <property type="entry name" value="Znf_ZZ_sf"/>
</dbReference>
<keyword evidence="2" id="KW-0677">Repeat</keyword>
<reference evidence="6" key="1">
    <citation type="submission" date="2015-06" db="UniProtKB">
        <authorList>
            <consortium name="EnsemblPlants"/>
        </authorList>
    </citation>
    <scope>IDENTIFICATION</scope>
</reference>
<dbReference type="Proteomes" id="UP000007306">
    <property type="component" value="Chromosome 8"/>
</dbReference>